<proteinExistence type="predicted"/>
<feature type="compositionally biased region" description="Basic residues" evidence="1">
    <location>
        <begin position="305"/>
        <end position="320"/>
    </location>
</feature>
<feature type="compositionally biased region" description="Polar residues" evidence="1">
    <location>
        <begin position="99"/>
        <end position="123"/>
    </location>
</feature>
<dbReference type="AlphaFoldDB" id="A0A1E1VZ65"/>
<reference evidence="2" key="1">
    <citation type="submission" date="2015-09" db="EMBL/GenBank/DDBJ databases">
        <title>De novo assembly of Pectinophora gossypiella (Pink Bollworm) gut transcriptome.</title>
        <authorList>
            <person name="Tassone E.E."/>
        </authorList>
    </citation>
    <scope>NUCLEOTIDE SEQUENCE</scope>
</reference>
<dbReference type="EMBL" id="GDQN01011034">
    <property type="protein sequence ID" value="JAT80020.1"/>
    <property type="molecule type" value="Transcribed_RNA"/>
</dbReference>
<name>A0A1E1VZ65_PECGO</name>
<sequence>MEIVKKSLEESKSTPPIVPDTPSTSPNMDIPSISAATDLLALVQASIQSTSANPISDVPKADVVTSNTQPRSFGDVNPIETLKPLIPGVTGNQPMQGVQQQTPFNQNQRPSHNRMNVGGNRNITPWERDNTMVNNNMQMNNMMQQDNQGPMNNCGPTNNIECIDNTMRNAVDNRGPMDNRGSYNRGPMFGQDSFNQGPRGNFQNGPKQDNYDTRPLLNQPFGNQGGNQPYGNQGGNQPFGNQPFGNQGNNQQFGNQQFGNQGNNQQFGNQGGNQPFGNQGNNPQFGNQGGNQRFSNQGGNQRFGNRGRGRGMRGRGRGFY</sequence>
<accession>A0A1E1VZ65</accession>
<feature type="compositionally biased region" description="Polar residues" evidence="1">
    <location>
        <begin position="192"/>
        <end position="207"/>
    </location>
</feature>
<feature type="compositionally biased region" description="Low complexity" evidence="1">
    <location>
        <begin position="218"/>
        <end position="304"/>
    </location>
</feature>
<protein>
    <submittedName>
        <fullName evidence="2">Uncharacterized protein</fullName>
    </submittedName>
</protein>
<feature type="region of interest" description="Disordered" evidence="1">
    <location>
        <begin position="183"/>
        <end position="320"/>
    </location>
</feature>
<feature type="compositionally biased region" description="Basic and acidic residues" evidence="1">
    <location>
        <begin position="1"/>
        <end position="12"/>
    </location>
</feature>
<feature type="region of interest" description="Disordered" evidence="1">
    <location>
        <begin position="99"/>
        <end position="125"/>
    </location>
</feature>
<gene>
    <name evidence="2" type="ORF">g.3548</name>
</gene>
<dbReference type="OrthoDB" id="5877502at2759"/>
<organism evidence="2">
    <name type="scientific">Pectinophora gossypiella</name>
    <name type="common">Cotton pink bollworm</name>
    <name type="synonym">Depressaria gossypiella</name>
    <dbReference type="NCBI Taxonomy" id="13191"/>
    <lineage>
        <taxon>Eukaryota</taxon>
        <taxon>Metazoa</taxon>
        <taxon>Ecdysozoa</taxon>
        <taxon>Arthropoda</taxon>
        <taxon>Hexapoda</taxon>
        <taxon>Insecta</taxon>
        <taxon>Pterygota</taxon>
        <taxon>Neoptera</taxon>
        <taxon>Endopterygota</taxon>
        <taxon>Lepidoptera</taxon>
        <taxon>Glossata</taxon>
        <taxon>Ditrysia</taxon>
        <taxon>Gelechioidea</taxon>
        <taxon>Gelechiidae</taxon>
        <taxon>Apatetrinae</taxon>
        <taxon>Pectinophora</taxon>
    </lineage>
</organism>
<evidence type="ECO:0000313" key="2">
    <source>
        <dbReference type="EMBL" id="JAT80020.1"/>
    </source>
</evidence>
<feature type="region of interest" description="Disordered" evidence="1">
    <location>
        <begin position="1"/>
        <end position="31"/>
    </location>
</feature>
<evidence type="ECO:0000256" key="1">
    <source>
        <dbReference type="SAM" id="MobiDB-lite"/>
    </source>
</evidence>